<evidence type="ECO:0000313" key="14">
    <source>
        <dbReference type="Proteomes" id="UP000271624"/>
    </source>
</evidence>
<dbReference type="Gene3D" id="3.30.565.10">
    <property type="entry name" value="Histidine kinase-like ATPase, C-terminal domain"/>
    <property type="match status" value="1"/>
</dbReference>
<comment type="catalytic activity">
    <reaction evidence="1">
        <text>ATP + protein L-histidine = ADP + protein N-phospho-L-histidine.</text>
        <dbReference type="EC" id="2.7.13.3"/>
    </reaction>
</comment>
<protein>
    <recommendedName>
        <fullName evidence="2">histidine kinase</fullName>
        <ecNumber evidence="2">2.7.13.3</ecNumber>
    </recommendedName>
</protein>
<evidence type="ECO:0000256" key="9">
    <source>
        <dbReference type="PROSITE-ProRule" id="PRU00169"/>
    </source>
</evidence>
<dbReference type="CDD" id="cd00130">
    <property type="entry name" value="PAS"/>
    <property type="match status" value="1"/>
</dbReference>
<feature type="domain" description="Response regulatory" evidence="11">
    <location>
        <begin position="29"/>
        <end position="145"/>
    </location>
</feature>
<dbReference type="InterPro" id="IPR003594">
    <property type="entry name" value="HATPase_dom"/>
</dbReference>
<keyword evidence="3 9" id="KW-0597">Phosphoprotein</keyword>
<dbReference type="InterPro" id="IPR036097">
    <property type="entry name" value="HisK_dim/P_sf"/>
</dbReference>
<proteinExistence type="predicted"/>
<dbReference type="SUPFAM" id="SSF47384">
    <property type="entry name" value="Homodimeric domain of signal transducing histidine kinase"/>
    <property type="match status" value="1"/>
</dbReference>
<sequence length="680" mass="76626">MQQAIELSPLSTSVIEEVEEVEDERAVARILVVDDDPKILAVLETLLAPWGLQVWTLENPQHFHSTLQTVKPDLVILDIEMPQMSGIELCQQVRNDSDWSDLPILFLTVHNDAGIINQVFTVGADDFVSKPIIGPELVNRIFNRLERNKLRLLQAQASLRHVNRMLKAMQACNKSLLRAQNELDLLRDICNTLTEFGKYKYVWVGFVETEEPLSIIPVASSGNTGTDNLLDVAINAVTTAKTCLFKQENNIGVSIPLIWKHKAFGIINIFGEPDSFDTEFIKQLEQLTADLAYGIISLRREQERTNELVKVNQTLQCELERRLQMQEALRNSQALFAGIVSIASDAIISIDSEQCITLFNSGAERIFGYLASEVLGQPLDLLLPQRYTKIHRRHVSDFETSPNQSRKMGERREIYGQRKDGTEFPAEASISKLKLGDETVYTVYLQDVSDRKQIERMKNEFISVVSHELRTPLTSIHGSLGMLASGLLKPDSQQSQRLLQIATDSTERLVRLINDILDIERIESGRVKMSKQTCNVADLITEAVNVIQPLAEKAEVVLSVTKLSVDVWVDPDRIVRTLTNLLSNAIKFSKSNTNIWLEAIQQEKEVLFIVKDNGRGIPEDKLEIIFDRFQQLDASDARRQDGTGLGLAICRSIIQQHNGNIWVESTLGEGSTFYVTIPIE</sequence>
<dbReference type="GO" id="GO:0000155">
    <property type="term" value="F:phosphorelay sensor kinase activity"/>
    <property type="evidence" value="ECO:0007669"/>
    <property type="project" value="InterPro"/>
</dbReference>
<keyword evidence="6" id="KW-0902">Two-component regulatory system</keyword>
<comment type="caution">
    <text evidence="13">The sequence shown here is derived from an EMBL/GenBank/DDBJ whole genome shotgun (WGS) entry which is preliminary data.</text>
</comment>
<accession>A0A3S1ARR4</accession>
<dbReference type="PROSITE" id="PS50112">
    <property type="entry name" value="PAS"/>
    <property type="match status" value="1"/>
</dbReference>
<evidence type="ECO:0000256" key="7">
    <source>
        <dbReference type="ARBA" id="ARBA00023136"/>
    </source>
</evidence>
<evidence type="ECO:0000256" key="8">
    <source>
        <dbReference type="ARBA" id="ARBA00055745"/>
    </source>
</evidence>
<feature type="domain" description="Histidine kinase" evidence="10">
    <location>
        <begin position="464"/>
        <end position="680"/>
    </location>
</feature>
<dbReference type="PROSITE" id="PS50110">
    <property type="entry name" value="RESPONSE_REGULATORY"/>
    <property type="match status" value="1"/>
</dbReference>
<evidence type="ECO:0000256" key="6">
    <source>
        <dbReference type="ARBA" id="ARBA00023012"/>
    </source>
</evidence>
<dbReference type="Proteomes" id="UP000271624">
    <property type="component" value="Unassembled WGS sequence"/>
</dbReference>
<dbReference type="SUPFAM" id="SSF55785">
    <property type="entry name" value="PYP-like sensor domain (PAS domain)"/>
    <property type="match status" value="1"/>
</dbReference>
<feature type="modified residue" description="4-aspartylphosphate" evidence="9">
    <location>
        <position position="78"/>
    </location>
</feature>
<dbReference type="InterPro" id="IPR004358">
    <property type="entry name" value="Sig_transdc_His_kin-like_C"/>
</dbReference>
<dbReference type="InterPro" id="IPR036890">
    <property type="entry name" value="HATPase_C_sf"/>
</dbReference>
<keyword evidence="5" id="KW-0418">Kinase</keyword>
<dbReference type="PRINTS" id="PR00344">
    <property type="entry name" value="BCTRLSENSOR"/>
</dbReference>
<dbReference type="NCBIfam" id="TIGR00229">
    <property type="entry name" value="sensory_box"/>
    <property type="match status" value="1"/>
</dbReference>
<evidence type="ECO:0000256" key="4">
    <source>
        <dbReference type="ARBA" id="ARBA00022679"/>
    </source>
</evidence>
<evidence type="ECO:0000256" key="1">
    <source>
        <dbReference type="ARBA" id="ARBA00000085"/>
    </source>
</evidence>
<dbReference type="FunFam" id="3.30.565.10:FF:000006">
    <property type="entry name" value="Sensor histidine kinase WalK"/>
    <property type="match status" value="1"/>
</dbReference>
<dbReference type="FunFam" id="1.10.287.130:FF:000001">
    <property type="entry name" value="Two-component sensor histidine kinase"/>
    <property type="match status" value="1"/>
</dbReference>
<keyword evidence="14" id="KW-1185">Reference proteome</keyword>
<dbReference type="CDD" id="cd16922">
    <property type="entry name" value="HATPase_EvgS-ArcB-TorS-like"/>
    <property type="match status" value="1"/>
</dbReference>
<dbReference type="SUPFAM" id="SSF55781">
    <property type="entry name" value="GAF domain-like"/>
    <property type="match status" value="1"/>
</dbReference>
<dbReference type="SMART" id="SM00388">
    <property type="entry name" value="HisKA"/>
    <property type="match status" value="1"/>
</dbReference>
<dbReference type="InterPro" id="IPR011006">
    <property type="entry name" value="CheY-like_superfamily"/>
</dbReference>
<dbReference type="InterPro" id="IPR003661">
    <property type="entry name" value="HisK_dim/P_dom"/>
</dbReference>
<dbReference type="SUPFAM" id="SSF52172">
    <property type="entry name" value="CheY-like"/>
    <property type="match status" value="1"/>
</dbReference>
<dbReference type="Gene3D" id="3.30.450.20">
    <property type="entry name" value="PAS domain"/>
    <property type="match status" value="1"/>
</dbReference>
<dbReference type="InterPro" id="IPR005467">
    <property type="entry name" value="His_kinase_dom"/>
</dbReference>
<evidence type="ECO:0000256" key="3">
    <source>
        <dbReference type="ARBA" id="ARBA00022553"/>
    </source>
</evidence>
<name>A0A3S1ARR4_9CYAN</name>
<dbReference type="PANTHER" id="PTHR43547">
    <property type="entry name" value="TWO-COMPONENT HISTIDINE KINASE"/>
    <property type="match status" value="1"/>
</dbReference>
<dbReference type="Pfam" id="PF13426">
    <property type="entry name" value="PAS_9"/>
    <property type="match status" value="1"/>
</dbReference>
<dbReference type="Pfam" id="PF02518">
    <property type="entry name" value="HATPase_c"/>
    <property type="match status" value="1"/>
</dbReference>
<dbReference type="SUPFAM" id="SSF55874">
    <property type="entry name" value="ATPase domain of HSP90 chaperone/DNA topoisomerase II/histidine kinase"/>
    <property type="match status" value="1"/>
</dbReference>
<dbReference type="Gene3D" id="3.40.50.2300">
    <property type="match status" value="1"/>
</dbReference>
<evidence type="ECO:0000256" key="5">
    <source>
        <dbReference type="ARBA" id="ARBA00022777"/>
    </source>
</evidence>
<organism evidence="13 14">
    <name type="scientific">Dulcicalothrix desertica PCC 7102</name>
    <dbReference type="NCBI Taxonomy" id="232991"/>
    <lineage>
        <taxon>Bacteria</taxon>
        <taxon>Bacillati</taxon>
        <taxon>Cyanobacteriota</taxon>
        <taxon>Cyanophyceae</taxon>
        <taxon>Nostocales</taxon>
        <taxon>Calotrichaceae</taxon>
        <taxon>Dulcicalothrix</taxon>
    </lineage>
</organism>
<dbReference type="Pfam" id="PF00512">
    <property type="entry name" value="HisKA"/>
    <property type="match status" value="1"/>
</dbReference>
<dbReference type="PANTHER" id="PTHR43547:SF2">
    <property type="entry name" value="HYBRID SIGNAL TRANSDUCTION HISTIDINE KINASE C"/>
    <property type="match status" value="1"/>
</dbReference>
<dbReference type="AlphaFoldDB" id="A0A3S1ARR4"/>
<dbReference type="SMART" id="SM00448">
    <property type="entry name" value="REC"/>
    <property type="match status" value="1"/>
</dbReference>
<dbReference type="SMART" id="SM00091">
    <property type="entry name" value="PAS"/>
    <property type="match status" value="1"/>
</dbReference>
<reference evidence="13" key="2">
    <citation type="journal article" date="2019" name="Genome Biol. Evol.">
        <title>Day and night: Metabolic profiles and evolutionary relationships of six axenic non-marine cyanobacteria.</title>
        <authorList>
            <person name="Will S.E."/>
            <person name="Henke P."/>
            <person name="Boedeker C."/>
            <person name="Huang S."/>
            <person name="Brinkmann H."/>
            <person name="Rohde M."/>
            <person name="Jarek M."/>
            <person name="Friedl T."/>
            <person name="Seufert S."/>
            <person name="Schumacher M."/>
            <person name="Overmann J."/>
            <person name="Neumann-Schaal M."/>
            <person name="Petersen J."/>
        </authorList>
    </citation>
    <scope>NUCLEOTIDE SEQUENCE [LARGE SCALE GENOMIC DNA]</scope>
    <source>
        <strain evidence="13">PCC 7102</strain>
    </source>
</reference>
<comment type="function">
    <text evidence="8">Photoreceptor which exists in two forms that are reversibly interconvertible by light: the R form that absorbs maximally in the red region of the spectrum and the FR form that absorbs maximally in the far-red region.</text>
</comment>
<evidence type="ECO:0000259" key="10">
    <source>
        <dbReference type="PROSITE" id="PS50109"/>
    </source>
</evidence>
<keyword evidence="7" id="KW-0472">Membrane</keyword>
<reference evidence="13" key="1">
    <citation type="submission" date="2018-12" db="EMBL/GenBank/DDBJ databases">
        <authorList>
            <person name="Will S."/>
            <person name="Neumann-Schaal M."/>
            <person name="Henke P."/>
        </authorList>
    </citation>
    <scope>NUCLEOTIDE SEQUENCE</scope>
    <source>
        <strain evidence="13">PCC 7102</strain>
    </source>
</reference>
<evidence type="ECO:0000259" key="12">
    <source>
        <dbReference type="PROSITE" id="PS50112"/>
    </source>
</evidence>
<feature type="domain" description="PAS" evidence="12">
    <location>
        <begin position="332"/>
        <end position="385"/>
    </location>
</feature>
<evidence type="ECO:0000259" key="11">
    <source>
        <dbReference type="PROSITE" id="PS50110"/>
    </source>
</evidence>
<evidence type="ECO:0000313" key="13">
    <source>
        <dbReference type="EMBL" id="RUT09588.1"/>
    </source>
</evidence>
<evidence type="ECO:0000256" key="2">
    <source>
        <dbReference type="ARBA" id="ARBA00012438"/>
    </source>
</evidence>
<keyword evidence="4" id="KW-0808">Transferase</keyword>
<dbReference type="CDD" id="cd00082">
    <property type="entry name" value="HisKA"/>
    <property type="match status" value="1"/>
</dbReference>
<dbReference type="SMART" id="SM00387">
    <property type="entry name" value="HATPase_c"/>
    <property type="match status" value="1"/>
</dbReference>
<gene>
    <name evidence="13" type="ORF">DSM106972_000820</name>
</gene>
<dbReference type="EC" id="2.7.13.3" evidence="2"/>
<dbReference type="InterPro" id="IPR001789">
    <property type="entry name" value="Sig_transdc_resp-reg_receiver"/>
</dbReference>
<dbReference type="Pfam" id="PF00072">
    <property type="entry name" value="Response_reg"/>
    <property type="match status" value="1"/>
</dbReference>
<dbReference type="PROSITE" id="PS50109">
    <property type="entry name" value="HIS_KIN"/>
    <property type="match status" value="1"/>
</dbReference>
<dbReference type="InterPro" id="IPR035965">
    <property type="entry name" value="PAS-like_dom_sf"/>
</dbReference>
<dbReference type="Gene3D" id="1.10.287.130">
    <property type="match status" value="1"/>
</dbReference>
<dbReference type="InterPro" id="IPR000014">
    <property type="entry name" value="PAS"/>
</dbReference>
<dbReference type="EMBL" id="RSCL01000001">
    <property type="protein sequence ID" value="RUT09588.1"/>
    <property type="molecule type" value="Genomic_DNA"/>
</dbReference>